<name>E9PA50_YEASX</name>
<gene>
    <name evidence="2" type="primary">YBL0833</name>
</gene>
<sequence>MSIFVLPFEAKTLSSKLSSVLKKSISRTFFCLCFFFVSIDLSSVVFLSVVSPIVVRVSSNRSDSLFTKFAFLKFRTFQCSLPLQFLFRFSSKYAIKSFSNILPVVLLTLSSSCSSCDVLS</sequence>
<protein>
    <submittedName>
        <fullName evidence="2">F-120 protein</fullName>
    </submittedName>
</protein>
<keyword evidence="1" id="KW-1133">Transmembrane helix</keyword>
<evidence type="ECO:0000313" key="2">
    <source>
        <dbReference type="EMBL" id="CAA56005.1"/>
    </source>
</evidence>
<keyword evidence="1" id="KW-0812">Transmembrane</keyword>
<keyword evidence="1" id="KW-0472">Membrane</keyword>
<feature type="transmembrane region" description="Helical" evidence="1">
    <location>
        <begin position="29"/>
        <end position="55"/>
    </location>
</feature>
<organism evidence="2">
    <name type="scientific">Saccharomyces cerevisiae</name>
    <name type="common">Baker's yeast</name>
    <dbReference type="NCBI Taxonomy" id="4932"/>
    <lineage>
        <taxon>Eukaryota</taxon>
        <taxon>Fungi</taxon>
        <taxon>Dikarya</taxon>
        <taxon>Ascomycota</taxon>
        <taxon>Saccharomycotina</taxon>
        <taxon>Saccharomycetes</taxon>
        <taxon>Saccharomycetales</taxon>
        <taxon>Saccharomycetaceae</taxon>
        <taxon>Saccharomyces</taxon>
    </lineage>
</organism>
<dbReference type="AlphaFoldDB" id="E9PA50"/>
<accession>E9PA50</accession>
<reference evidence="2" key="1">
    <citation type="journal article" date="1995" name="Yeast">
        <title>Sequence analysis of a 78.6 kb segment of the left end of Saccharomyces cerevisiae chromosome II.</title>
        <authorList>
            <person name="Obermaier B."/>
            <person name="Gassenhuber J."/>
            <person name="Piravandi E."/>
            <person name="Domdey H."/>
        </authorList>
    </citation>
    <scope>NUCLEOTIDE SEQUENCE</scope>
    <source>
        <strain evidence="2">S 288c</strain>
    </source>
</reference>
<evidence type="ECO:0000256" key="1">
    <source>
        <dbReference type="SAM" id="Phobius"/>
    </source>
</evidence>
<dbReference type="EMBL" id="X79489">
    <property type="protein sequence ID" value="CAA56005.1"/>
    <property type="molecule type" value="Genomic_DNA"/>
</dbReference>
<proteinExistence type="predicted"/>